<dbReference type="PIRSF" id="PIRSF025007">
    <property type="entry name" value="Sec15"/>
    <property type="match status" value="1"/>
</dbReference>
<evidence type="ECO:0000256" key="3">
    <source>
        <dbReference type="ARBA" id="ARBA00022483"/>
    </source>
</evidence>
<dbReference type="PANTHER" id="PTHR12702:SF0">
    <property type="entry name" value="EXOCYST COMPLEX COMPONENT 6"/>
    <property type="match status" value="1"/>
</dbReference>
<evidence type="ECO:0000256" key="4">
    <source>
        <dbReference type="ARBA" id="ARBA00023054"/>
    </source>
</evidence>
<dbReference type="GO" id="GO:0006893">
    <property type="term" value="P:Golgi to plasma membrane transport"/>
    <property type="evidence" value="ECO:0007669"/>
    <property type="project" value="TreeGrafter"/>
</dbReference>
<dbReference type="AlphaFoldDB" id="A0A6A5U0H8"/>
<dbReference type="Gene3D" id="1.10.357.30">
    <property type="entry name" value="Exocyst complex subunit Sec15 C-terminal domain, N-terminal subdomain"/>
    <property type="match status" value="1"/>
</dbReference>
<dbReference type="Pfam" id="PF04091">
    <property type="entry name" value="Sec15_C"/>
    <property type="match status" value="1"/>
</dbReference>
<dbReference type="OrthoDB" id="10267033at2759"/>
<dbReference type="GO" id="GO:0000145">
    <property type="term" value="C:exocyst"/>
    <property type="evidence" value="ECO:0007669"/>
    <property type="project" value="UniProtKB-UniRule"/>
</dbReference>
<accession>A0A6A5U0H8</accession>
<organism evidence="8 9">
    <name type="scientific">Byssothecium circinans</name>
    <dbReference type="NCBI Taxonomy" id="147558"/>
    <lineage>
        <taxon>Eukaryota</taxon>
        <taxon>Fungi</taxon>
        <taxon>Dikarya</taxon>
        <taxon>Ascomycota</taxon>
        <taxon>Pezizomycotina</taxon>
        <taxon>Dothideomycetes</taxon>
        <taxon>Pleosporomycetidae</taxon>
        <taxon>Pleosporales</taxon>
        <taxon>Massarineae</taxon>
        <taxon>Massarinaceae</taxon>
        <taxon>Byssothecium</taxon>
    </lineage>
</organism>
<evidence type="ECO:0000259" key="7">
    <source>
        <dbReference type="Pfam" id="PF20651"/>
    </source>
</evidence>
<name>A0A6A5U0H8_9PLEO</name>
<keyword evidence="9" id="KW-1185">Reference proteome</keyword>
<dbReference type="InterPro" id="IPR048359">
    <property type="entry name" value="EXOC6_Sec15_N"/>
</dbReference>
<dbReference type="PANTHER" id="PTHR12702">
    <property type="entry name" value="SEC15"/>
    <property type="match status" value="1"/>
</dbReference>
<sequence length="775" mass="88586">MPSVVAQGNDLWLAIKQISQSTSDSEYIEQLVPIMKDPRYNNQLIQAFDTFSNDRESEIEKICNANHQEFVSSVNSLLQVRQGTVDMTDEILNLNASIQESIDKLAEQKKALVDSRGVRQNLDEANAALNACLEVLRLANQVYDLLKDKNYYAALRSLDELQTIHLRGISRYKIAEWIDKNVPTVREQIRDAVKADLSTWLYRIRESSQFLGEVSFYYTDVRRTRNQERIESDPRFAKSKLNSALELVADETDEFDVLNNEEAGNETDFTPLFEAMHIYDTLGKREQFKMEYANDRKDQSRLLVERRGLNLLDEECGDLSSLLESIAGFAIIEKATMSKTTNLRVQADIDEIWDYMCKEAIDLITKALPTVDNDELLLKIKGRIALFMLTMEKWGYPVTRMNDLLITLFSKYSELLKGRFSDDFQEIVATDDYMPMPINSIEEYDKVVTVSWYTPDKERDELTFPCVLPFSQMYPLCCIDIRNFLNQIYLFSDDYFQSTSTIDETLRTSLDDLLCQKVCQSLLDRLSSQYPGQIVQILTNLTHFETACSELESLLHEARSSPSLTSLHPLPLSATEKFRNAKKQASDRIFELVNSKIDDLIEIAEYDWMAREAQTEPSEYMLELTRYLSNIMSSVLLALPTEIKEFIYFDALSHAATSILSLPMSAKRISPAAVQTLAVDTRYLCNFVEGLGNPILMENLDELSQTVALMGTENSDEYFDVAQRNRKYGKVDSMKAPVLLELVEDGKRVMAQSSVAKAPEKERFGTLGSRFGLGR</sequence>
<dbReference type="FunFam" id="1.10.357.30:FF:000004">
    <property type="entry name" value="Exocyst complex component SEC15"/>
    <property type="match status" value="1"/>
</dbReference>
<dbReference type="GO" id="GO:0016020">
    <property type="term" value="C:membrane"/>
    <property type="evidence" value="ECO:0007669"/>
    <property type="project" value="TreeGrafter"/>
</dbReference>
<dbReference type="Gene3D" id="1.20.58.670">
    <property type="entry name" value="Dsl1p vesicle tethering complex, Tip20p subunit, domain D"/>
    <property type="match status" value="1"/>
</dbReference>
<dbReference type="EMBL" id="ML976989">
    <property type="protein sequence ID" value="KAF1957459.1"/>
    <property type="molecule type" value="Genomic_DNA"/>
</dbReference>
<dbReference type="InterPro" id="IPR046361">
    <property type="entry name" value="EXOC6/Sec15_C"/>
</dbReference>
<dbReference type="GO" id="GO:0090522">
    <property type="term" value="P:vesicle tethering involved in exocytosis"/>
    <property type="evidence" value="ECO:0007669"/>
    <property type="project" value="UniProtKB-UniRule"/>
</dbReference>
<proteinExistence type="inferred from homology"/>
<gene>
    <name evidence="8" type="ORF">CC80DRAFT_534714</name>
</gene>
<comment type="function">
    <text evidence="5">Component of the exocyst complex involved in the docking of exocytic vesicles with fusion sites on the plasma membrane.</text>
</comment>
<evidence type="ECO:0000256" key="5">
    <source>
        <dbReference type="PIRNR" id="PIRNR025007"/>
    </source>
</evidence>
<dbReference type="Proteomes" id="UP000800035">
    <property type="component" value="Unassembled WGS sequence"/>
</dbReference>
<dbReference type="InterPro" id="IPR007225">
    <property type="entry name" value="EXOC6/Sec15"/>
</dbReference>
<evidence type="ECO:0000256" key="1">
    <source>
        <dbReference type="ARBA" id="ARBA00007944"/>
    </source>
</evidence>
<comment type="similarity">
    <text evidence="1 5">Belongs to the SEC15 family.</text>
</comment>
<keyword evidence="3 5" id="KW-0268">Exocytosis</keyword>
<dbReference type="InterPro" id="IPR042045">
    <property type="entry name" value="EXOC6/Sec15_C_dom1"/>
</dbReference>
<evidence type="ECO:0000256" key="2">
    <source>
        <dbReference type="ARBA" id="ARBA00022448"/>
    </source>
</evidence>
<feature type="domain" description="Exocyst complex component EXOC6/Sec15 N-terminal" evidence="7">
    <location>
        <begin position="49"/>
        <end position="216"/>
    </location>
</feature>
<dbReference type="Pfam" id="PF20651">
    <property type="entry name" value="EXOC6_Sec15_N"/>
    <property type="match status" value="1"/>
</dbReference>
<dbReference type="InterPro" id="IPR042044">
    <property type="entry name" value="EXOC6PINT-1/Sec15/Tip20_C_dom2"/>
</dbReference>
<keyword evidence="4" id="KW-0175">Coiled coil</keyword>
<evidence type="ECO:0000313" key="9">
    <source>
        <dbReference type="Proteomes" id="UP000800035"/>
    </source>
</evidence>
<keyword evidence="2 5" id="KW-0813">Transport</keyword>
<evidence type="ECO:0000313" key="8">
    <source>
        <dbReference type="EMBL" id="KAF1957459.1"/>
    </source>
</evidence>
<feature type="domain" description="Exocyst complex subunit EXOC6/Sec15 C-terminal" evidence="6">
    <location>
        <begin position="401"/>
        <end position="741"/>
    </location>
</feature>
<evidence type="ECO:0000259" key="6">
    <source>
        <dbReference type="Pfam" id="PF04091"/>
    </source>
</evidence>
<reference evidence="8" key="1">
    <citation type="journal article" date="2020" name="Stud. Mycol.">
        <title>101 Dothideomycetes genomes: a test case for predicting lifestyles and emergence of pathogens.</title>
        <authorList>
            <person name="Haridas S."/>
            <person name="Albert R."/>
            <person name="Binder M."/>
            <person name="Bloem J."/>
            <person name="Labutti K."/>
            <person name="Salamov A."/>
            <person name="Andreopoulos B."/>
            <person name="Baker S."/>
            <person name="Barry K."/>
            <person name="Bills G."/>
            <person name="Bluhm B."/>
            <person name="Cannon C."/>
            <person name="Castanera R."/>
            <person name="Culley D."/>
            <person name="Daum C."/>
            <person name="Ezra D."/>
            <person name="Gonzalez J."/>
            <person name="Henrissat B."/>
            <person name="Kuo A."/>
            <person name="Liang C."/>
            <person name="Lipzen A."/>
            <person name="Lutzoni F."/>
            <person name="Magnuson J."/>
            <person name="Mondo S."/>
            <person name="Nolan M."/>
            <person name="Ohm R."/>
            <person name="Pangilinan J."/>
            <person name="Park H.-J."/>
            <person name="Ramirez L."/>
            <person name="Alfaro M."/>
            <person name="Sun H."/>
            <person name="Tritt A."/>
            <person name="Yoshinaga Y."/>
            <person name="Zwiers L.-H."/>
            <person name="Turgeon B."/>
            <person name="Goodwin S."/>
            <person name="Spatafora J."/>
            <person name="Crous P."/>
            <person name="Grigoriev I."/>
        </authorList>
    </citation>
    <scope>NUCLEOTIDE SEQUENCE</scope>
    <source>
        <strain evidence="8">CBS 675.92</strain>
    </source>
</reference>
<dbReference type="GO" id="GO:0006886">
    <property type="term" value="P:intracellular protein transport"/>
    <property type="evidence" value="ECO:0007669"/>
    <property type="project" value="InterPro"/>
</dbReference>
<protein>
    <recommendedName>
        <fullName evidence="5">Exocyst complex component SEC15</fullName>
    </recommendedName>
</protein>